<dbReference type="EMBL" id="LUCM01000586">
    <property type="protein sequence ID" value="KAA0200346.1"/>
    <property type="molecule type" value="Genomic_DNA"/>
</dbReference>
<reference evidence="1" key="1">
    <citation type="submission" date="2019-05" db="EMBL/GenBank/DDBJ databases">
        <title>Annotation for the trematode Fasciolopsis buski.</title>
        <authorList>
            <person name="Choi Y.-J."/>
        </authorList>
    </citation>
    <scope>NUCLEOTIDE SEQUENCE</scope>
    <source>
        <strain evidence="1">HT</strain>
        <tissue evidence="1">Whole worm</tissue>
    </source>
</reference>
<dbReference type="AlphaFoldDB" id="A0A8E0S664"/>
<keyword evidence="2" id="KW-1185">Reference proteome</keyword>
<organism evidence="1 2">
    <name type="scientific">Fasciolopsis buskii</name>
    <dbReference type="NCBI Taxonomy" id="27845"/>
    <lineage>
        <taxon>Eukaryota</taxon>
        <taxon>Metazoa</taxon>
        <taxon>Spiralia</taxon>
        <taxon>Lophotrochozoa</taxon>
        <taxon>Platyhelminthes</taxon>
        <taxon>Trematoda</taxon>
        <taxon>Digenea</taxon>
        <taxon>Plagiorchiida</taxon>
        <taxon>Echinostomata</taxon>
        <taxon>Echinostomatoidea</taxon>
        <taxon>Fasciolidae</taxon>
        <taxon>Fasciolopsis</taxon>
    </lineage>
</organism>
<proteinExistence type="predicted"/>
<accession>A0A8E0S664</accession>
<name>A0A8E0S664_9TREM</name>
<evidence type="ECO:0000313" key="1">
    <source>
        <dbReference type="EMBL" id="KAA0200346.1"/>
    </source>
</evidence>
<sequence>MAAAEYIEDAMHDALLKEVQPNRITRGFHSRQIRLETAYNLLRQLIRNQLYPICLKTHNLPLDILNIPAPNVVAAKGPQALWEGGSL</sequence>
<gene>
    <name evidence="1" type="ORF">FBUS_04096</name>
</gene>
<protein>
    <submittedName>
        <fullName evidence="1">Uncharacterized protein</fullName>
    </submittedName>
</protein>
<comment type="caution">
    <text evidence="1">The sequence shown here is derived from an EMBL/GenBank/DDBJ whole genome shotgun (WGS) entry which is preliminary data.</text>
</comment>
<evidence type="ECO:0000313" key="2">
    <source>
        <dbReference type="Proteomes" id="UP000728185"/>
    </source>
</evidence>
<dbReference type="Proteomes" id="UP000728185">
    <property type="component" value="Unassembled WGS sequence"/>
</dbReference>